<organism evidence="1 2">
    <name type="scientific">Oryza sativa subsp. japonica</name>
    <name type="common">Rice</name>
    <dbReference type="NCBI Taxonomy" id="39947"/>
    <lineage>
        <taxon>Eukaryota</taxon>
        <taxon>Viridiplantae</taxon>
        <taxon>Streptophyta</taxon>
        <taxon>Embryophyta</taxon>
        <taxon>Tracheophyta</taxon>
        <taxon>Spermatophyta</taxon>
        <taxon>Magnoliopsida</taxon>
        <taxon>Liliopsida</taxon>
        <taxon>Poales</taxon>
        <taxon>Poaceae</taxon>
        <taxon>BOP clade</taxon>
        <taxon>Oryzoideae</taxon>
        <taxon>Oryzeae</taxon>
        <taxon>Oryzinae</taxon>
        <taxon>Oryza</taxon>
        <taxon>Oryza sativa</taxon>
    </lineage>
</organism>
<gene>
    <name evidence="1" type="ordered locus">Os09g0388101</name>
</gene>
<accession>C7J6R5</accession>
<dbReference type="Proteomes" id="UP000000763">
    <property type="component" value="Chromosome 9"/>
</dbReference>
<evidence type="ECO:0000313" key="2">
    <source>
        <dbReference type="Proteomes" id="UP000000763"/>
    </source>
</evidence>
<proteinExistence type="predicted"/>
<sequence>MAKFSFAGSLVDYFVHAPSLGSNKPLGQACMATLQVDRAVTVHPGGSCRRRQFRPSPRPCQASRSHGVRLSLLSDAGNRLLLLGSELNGGKP</sequence>
<name>C7J6R5_ORYSJ</name>
<protein>
    <submittedName>
        <fullName evidence="1">Os09g0388101 protein</fullName>
    </submittedName>
</protein>
<dbReference type="EMBL" id="AP008215">
    <property type="protein sequence ID" value="BAH94546.1"/>
    <property type="molecule type" value="Genomic_DNA"/>
</dbReference>
<dbReference type="KEGG" id="dosa:Os09g0388101"/>
<reference evidence="2" key="2">
    <citation type="journal article" date="2008" name="Nucleic Acids Res.">
        <title>The rice annotation project database (RAP-DB): 2008 update.</title>
        <authorList>
            <consortium name="The rice annotation project (RAP)"/>
        </authorList>
    </citation>
    <scope>GENOME REANNOTATION</scope>
    <source>
        <strain evidence="2">cv. Nipponbare</strain>
    </source>
</reference>
<evidence type="ECO:0000313" key="1">
    <source>
        <dbReference type="EMBL" id="BAH94546.1"/>
    </source>
</evidence>
<dbReference type="AlphaFoldDB" id="C7J6R5"/>
<reference evidence="1 2" key="1">
    <citation type="journal article" date="2005" name="Nature">
        <title>The map-based sequence of the rice genome.</title>
        <authorList>
            <consortium name="International rice genome sequencing project (IRGSP)"/>
            <person name="Matsumoto T."/>
            <person name="Wu J."/>
            <person name="Kanamori H."/>
            <person name="Katayose Y."/>
            <person name="Fujisawa M."/>
            <person name="Namiki N."/>
            <person name="Mizuno H."/>
            <person name="Yamamoto K."/>
            <person name="Antonio B.A."/>
            <person name="Baba T."/>
            <person name="Sakata K."/>
            <person name="Nagamura Y."/>
            <person name="Aoki H."/>
            <person name="Arikawa K."/>
            <person name="Arita K."/>
            <person name="Bito T."/>
            <person name="Chiden Y."/>
            <person name="Fujitsuka N."/>
            <person name="Fukunaka R."/>
            <person name="Hamada M."/>
            <person name="Harada C."/>
            <person name="Hayashi A."/>
            <person name="Hijishita S."/>
            <person name="Honda M."/>
            <person name="Hosokawa S."/>
            <person name="Ichikawa Y."/>
            <person name="Idonuma A."/>
            <person name="Iijima M."/>
            <person name="Ikeda M."/>
            <person name="Ikeno M."/>
            <person name="Ito K."/>
            <person name="Ito S."/>
            <person name="Ito T."/>
            <person name="Ito Y."/>
            <person name="Ito Y."/>
            <person name="Iwabuchi A."/>
            <person name="Kamiya K."/>
            <person name="Karasawa W."/>
            <person name="Kurita K."/>
            <person name="Katagiri S."/>
            <person name="Kikuta A."/>
            <person name="Kobayashi H."/>
            <person name="Kobayashi N."/>
            <person name="Machita K."/>
            <person name="Maehara T."/>
            <person name="Masukawa M."/>
            <person name="Mizubayashi T."/>
            <person name="Mukai Y."/>
            <person name="Nagasaki H."/>
            <person name="Nagata Y."/>
            <person name="Naito S."/>
            <person name="Nakashima M."/>
            <person name="Nakama Y."/>
            <person name="Nakamichi Y."/>
            <person name="Nakamura M."/>
            <person name="Meguro A."/>
            <person name="Negishi M."/>
            <person name="Ohta I."/>
            <person name="Ohta T."/>
            <person name="Okamoto M."/>
            <person name="Ono N."/>
            <person name="Saji S."/>
            <person name="Sakaguchi M."/>
            <person name="Sakai K."/>
            <person name="Shibata M."/>
            <person name="Shimokawa T."/>
            <person name="Song J."/>
            <person name="Takazaki Y."/>
            <person name="Terasawa K."/>
            <person name="Tsugane M."/>
            <person name="Tsuji K."/>
            <person name="Ueda S."/>
            <person name="Waki K."/>
            <person name="Yamagata H."/>
            <person name="Yamamoto M."/>
            <person name="Yamamoto S."/>
            <person name="Yamane H."/>
            <person name="Yoshiki S."/>
            <person name="Yoshihara R."/>
            <person name="Yukawa K."/>
            <person name="Zhong H."/>
            <person name="Yano M."/>
            <person name="Yuan Q."/>
            <person name="Ouyang S."/>
            <person name="Liu J."/>
            <person name="Jones K.M."/>
            <person name="Gansberger K."/>
            <person name="Moffat K."/>
            <person name="Hill J."/>
            <person name="Bera J."/>
            <person name="Fadrosh D."/>
            <person name="Jin S."/>
            <person name="Johri S."/>
            <person name="Kim M."/>
            <person name="Overton L."/>
            <person name="Reardon M."/>
            <person name="Tsitrin T."/>
            <person name="Vuong H."/>
            <person name="Weaver B."/>
            <person name="Ciecko A."/>
            <person name="Tallon L."/>
            <person name="Jackson J."/>
            <person name="Pai G."/>
            <person name="Aken S.V."/>
            <person name="Utterback T."/>
            <person name="Reidmuller S."/>
            <person name="Feldblyum T."/>
            <person name="Hsiao J."/>
            <person name="Zismann V."/>
            <person name="Iobst S."/>
            <person name="de Vazeille A.R."/>
            <person name="Buell C.R."/>
            <person name="Ying K."/>
            <person name="Li Y."/>
            <person name="Lu T."/>
            <person name="Huang Y."/>
            <person name="Zhao Q."/>
            <person name="Feng Q."/>
            <person name="Zhang L."/>
            <person name="Zhu J."/>
            <person name="Weng Q."/>
            <person name="Mu J."/>
            <person name="Lu Y."/>
            <person name="Fan D."/>
            <person name="Liu Y."/>
            <person name="Guan J."/>
            <person name="Zhang Y."/>
            <person name="Yu S."/>
            <person name="Liu X."/>
            <person name="Zhang Y."/>
            <person name="Hong G."/>
            <person name="Han B."/>
            <person name="Choisne N."/>
            <person name="Demange N."/>
            <person name="Orjeda G."/>
            <person name="Samain S."/>
            <person name="Cattolico L."/>
            <person name="Pelletier E."/>
            <person name="Couloux A."/>
            <person name="Segurens B."/>
            <person name="Wincker P."/>
            <person name="D'Hont A."/>
            <person name="Scarpelli C."/>
            <person name="Weissenbach J."/>
            <person name="Salanoubat M."/>
            <person name="Quetier F."/>
            <person name="Yu Y."/>
            <person name="Kim H.R."/>
            <person name="Rambo T."/>
            <person name="Currie J."/>
            <person name="Collura K."/>
            <person name="Luo M."/>
            <person name="Yang T."/>
            <person name="Ammiraju J.S.S."/>
            <person name="Engler F."/>
            <person name="Soderlund C."/>
            <person name="Wing R.A."/>
            <person name="Palmer L.E."/>
            <person name="de la Bastide M."/>
            <person name="Spiegel L."/>
            <person name="Nascimento L."/>
            <person name="Zutavern T."/>
            <person name="O'Shaughnessy A."/>
            <person name="Dike S."/>
            <person name="Dedhia N."/>
            <person name="Preston R."/>
            <person name="Balija V."/>
            <person name="McCombie W.R."/>
            <person name="Chow T."/>
            <person name="Chen H."/>
            <person name="Chung M."/>
            <person name="Chen C."/>
            <person name="Shaw J."/>
            <person name="Wu H."/>
            <person name="Hsiao K."/>
            <person name="Chao Y."/>
            <person name="Chu M."/>
            <person name="Cheng C."/>
            <person name="Hour A."/>
            <person name="Lee P."/>
            <person name="Lin S."/>
            <person name="Lin Y."/>
            <person name="Liou J."/>
            <person name="Liu S."/>
            <person name="Hsing Y."/>
            <person name="Raghuvanshi S."/>
            <person name="Mohanty A."/>
            <person name="Bharti A.K."/>
            <person name="Gaur A."/>
            <person name="Gupta V."/>
            <person name="Kumar D."/>
            <person name="Ravi V."/>
            <person name="Vij S."/>
            <person name="Kapur A."/>
            <person name="Khurana P."/>
            <person name="Khurana P."/>
            <person name="Khurana J.P."/>
            <person name="Tyagi A.K."/>
            <person name="Gaikwad K."/>
            <person name="Singh A."/>
            <person name="Dalal V."/>
            <person name="Srivastava S."/>
            <person name="Dixit A."/>
            <person name="Pal A.K."/>
            <person name="Ghazi I.A."/>
            <person name="Yadav M."/>
            <person name="Pandit A."/>
            <person name="Bhargava A."/>
            <person name="Sureshbabu K."/>
            <person name="Batra K."/>
            <person name="Sharma T.R."/>
            <person name="Mohapatra T."/>
            <person name="Singh N.K."/>
            <person name="Messing J."/>
            <person name="Nelson A.B."/>
            <person name="Fuks G."/>
            <person name="Kavchok S."/>
            <person name="Keizer G."/>
            <person name="Linton E."/>
            <person name="Llaca V."/>
            <person name="Song R."/>
            <person name="Tanyolac B."/>
            <person name="Young S."/>
            <person name="Ho-Il K."/>
            <person name="Hahn J.H."/>
            <person name="Sangsakoo G."/>
            <person name="Vanavichit A."/>
            <person name="de Mattos Luiz.A.T."/>
            <person name="Zimmer P.D."/>
            <person name="Malone G."/>
            <person name="Dellagostin O."/>
            <person name="de Oliveira A.C."/>
            <person name="Bevan M."/>
            <person name="Bancroft I."/>
            <person name="Minx P."/>
            <person name="Cordum H."/>
            <person name="Wilson R."/>
            <person name="Cheng Z."/>
            <person name="Jin W."/>
            <person name="Jiang J."/>
            <person name="Leong S.A."/>
            <person name="Iwama H."/>
            <person name="Gojobori T."/>
            <person name="Itoh T."/>
            <person name="Niimura Y."/>
            <person name="Fujii Y."/>
            <person name="Habara T."/>
            <person name="Sakai H."/>
            <person name="Sato Y."/>
            <person name="Wilson G."/>
            <person name="Kumar K."/>
            <person name="McCouch S."/>
            <person name="Juretic N."/>
            <person name="Hoen D."/>
            <person name="Wright S."/>
            <person name="Bruskiewich R."/>
            <person name="Bureau T."/>
            <person name="Miyao A."/>
            <person name="Hirochika H."/>
            <person name="Nishikawa T."/>
            <person name="Kadowaki K."/>
            <person name="Sugiura M."/>
            <person name="Burr B."/>
            <person name="Sasaki T."/>
        </authorList>
    </citation>
    <scope>NUCLEOTIDE SEQUENCE [LARGE SCALE GENOMIC DNA]</scope>
    <source>
        <strain evidence="2">cv. Nipponbare</strain>
    </source>
</reference>